<dbReference type="EMBL" id="VLKE01000001">
    <property type="protein sequence ID" value="TWH69535.1"/>
    <property type="molecule type" value="Genomic_DNA"/>
</dbReference>
<gene>
    <name evidence="1" type="ORF">JD77_04545</name>
</gene>
<comment type="caution">
    <text evidence="1">The sequence shown here is derived from an EMBL/GenBank/DDBJ whole genome shotgun (WGS) entry which is preliminary data.</text>
</comment>
<keyword evidence="2" id="KW-1185">Reference proteome</keyword>
<reference evidence="1 2" key="1">
    <citation type="submission" date="2019-07" db="EMBL/GenBank/DDBJ databases">
        <title>R&amp;d 2014.</title>
        <authorList>
            <person name="Klenk H.-P."/>
        </authorList>
    </citation>
    <scope>NUCLEOTIDE SEQUENCE [LARGE SCALE GENOMIC DNA]</scope>
    <source>
        <strain evidence="1 2">DSM 43868</strain>
    </source>
</reference>
<protein>
    <submittedName>
        <fullName evidence="1">Uncharacterized protein</fullName>
    </submittedName>
</protein>
<proteinExistence type="predicted"/>
<dbReference type="AlphaFoldDB" id="A0A562IFN5"/>
<sequence>MGVGERGEVDVDRLVVEDAGGEVEDVGVGVGAGCGVGVVVGEVGEGFDGGGVCEFGAGEQAGEVLLPVGGGAGSGGVGVGGVGVEVLIGVVDMAVLGEGE</sequence>
<organism evidence="1 2">
    <name type="scientific">Micromonospora olivasterospora</name>
    <dbReference type="NCBI Taxonomy" id="1880"/>
    <lineage>
        <taxon>Bacteria</taxon>
        <taxon>Bacillati</taxon>
        <taxon>Actinomycetota</taxon>
        <taxon>Actinomycetes</taxon>
        <taxon>Micromonosporales</taxon>
        <taxon>Micromonosporaceae</taxon>
        <taxon>Micromonospora</taxon>
    </lineage>
</organism>
<dbReference type="Proteomes" id="UP000319825">
    <property type="component" value="Unassembled WGS sequence"/>
</dbReference>
<evidence type="ECO:0000313" key="2">
    <source>
        <dbReference type="Proteomes" id="UP000319825"/>
    </source>
</evidence>
<evidence type="ECO:0000313" key="1">
    <source>
        <dbReference type="EMBL" id="TWH69535.1"/>
    </source>
</evidence>
<accession>A0A562IFN5</accession>
<name>A0A562IFN5_MICOL</name>